<dbReference type="EMBL" id="HBUF01221331">
    <property type="protein sequence ID" value="CAG6669535.1"/>
    <property type="molecule type" value="Transcribed_RNA"/>
</dbReference>
<dbReference type="EMBL" id="HBUF01155643">
    <property type="protein sequence ID" value="CAG6649077.1"/>
    <property type="molecule type" value="Transcribed_RNA"/>
</dbReference>
<proteinExistence type="predicted"/>
<sequence length="237" mass="27375">MVDKEHVVLFIKFNLNGRLGYVVLDQGYHVARVVTVMMDGQYPHTGDFTQQFEDNKETIYSYSIHPVDSAYIVWSMVTINHTTGAKDGYQSLIYIGAPFLSPVDVTERRNLVYEFRSLVARDTKGHALAGLHFKVKLDDKLDFTVFYRNVKGDKIRVKIAFSRIRVDQPDLGLTKQELEAIDTCNKQLNYTVGTLRNIIRSATLVIRDKDYIRQLLEINEQVNDLMDLDGFMEEREE</sequence>
<dbReference type="EMBL" id="HBUF01340934">
    <property type="protein sequence ID" value="CAG6703315.1"/>
    <property type="molecule type" value="Transcribed_RNA"/>
</dbReference>
<organism evidence="1">
    <name type="scientific">Cacopsylla melanoneura</name>
    <dbReference type="NCBI Taxonomy" id="428564"/>
    <lineage>
        <taxon>Eukaryota</taxon>
        <taxon>Metazoa</taxon>
        <taxon>Ecdysozoa</taxon>
        <taxon>Arthropoda</taxon>
        <taxon>Hexapoda</taxon>
        <taxon>Insecta</taxon>
        <taxon>Pterygota</taxon>
        <taxon>Neoptera</taxon>
        <taxon>Paraneoptera</taxon>
        <taxon>Hemiptera</taxon>
        <taxon>Sternorrhyncha</taxon>
        <taxon>Psylloidea</taxon>
        <taxon>Psyllidae</taxon>
        <taxon>Psyllinae</taxon>
        <taxon>Cacopsylla</taxon>
    </lineage>
</organism>
<dbReference type="EMBL" id="HBUF01221336">
    <property type="protein sequence ID" value="CAG6669545.1"/>
    <property type="molecule type" value="Transcribed_RNA"/>
</dbReference>
<dbReference type="EMBL" id="HBUF01155646">
    <property type="protein sequence ID" value="CAG6649089.1"/>
    <property type="molecule type" value="Transcribed_RNA"/>
</dbReference>
<dbReference type="EMBL" id="HBUF01221332">
    <property type="protein sequence ID" value="CAG6669537.1"/>
    <property type="molecule type" value="Transcribed_RNA"/>
</dbReference>
<accession>A0A8D8RI83</accession>
<dbReference type="EMBL" id="HBUF01221334">
    <property type="protein sequence ID" value="CAG6669541.1"/>
    <property type="molecule type" value="Transcribed_RNA"/>
</dbReference>
<dbReference type="EMBL" id="HBUF01155644">
    <property type="protein sequence ID" value="CAG6649081.1"/>
    <property type="molecule type" value="Transcribed_RNA"/>
</dbReference>
<dbReference type="EMBL" id="HBUF01221333">
    <property type="protein sequence ID" value="CAG6669539.1"/>
    <property type="molecule type" value="Transcribed_RNA"/>
</dbReference>
<dbReference type="EMBL" id="HBUF01221337">
    <property type="protein sequence ID" value="CAG6669547.1"/>
    <property type="molecule type" value="Transcribed_RNA"/>
</dbReference>
<protein>
    <submittedName>
        <fullName evidence="1">Uncharacterized protein</fullName>
    </submittedName>
</protein>
<name>A0A8D8RI83_9HEMI</name>
<dbReference type="AlphaFoldDB" id="A0A8D8RI83"/>
<evidence type="ECO:0000313" key="1">
    <source>
        <dbReference type="EMBL" id="CAG6649077.1"/>
    </source>
</evidence>
<reference evidence="1" key="1">
    <citation type="submission" date="2021-05" db="EMBL/GenBank/DDBJ databases">
        <authorList>
            <person name="Alioto T."/>
            <person name="Alioto T."/>
            <person name="Gomez Garrido J."/>
        </authorList>
    </citation>
    <scope>NUCLEOTIDE SEQUENCE</scope>
</reference>